<feature type="transmembrane region" description="Helical" evidence="2">
    <location>
        <begin position="100"/>
        <end position="120"/>
    </location>
</feature>
<dbReference type="AlphaFoldDB" id="A0A0P1BBU6"/>
<keyword evidence="1" id="KW-0175">Coiled coil</keyword>
<evidence type="ECO:0000256" key="1">
    <source>
        <dbReference type="SAM" id="Coils"/>
    </source>
</evidence>
<sequence length="317" mass="35270">MDFIVHKSTVSNDQISLEDRVQVLESEKKKNLMTKSQVKNLIQAALAQHKADHENLKKEVGTKSQELEEVGIKCQELEEKVEVLASENERLKLAVQWSKCLVFGLIFAAIAVAMVTIWHFTGDGLTEWARHPNEVPEWLVDYLKLRQTITIEPPLHWLDKAKLGVSNFVIHTFSLPPLDHLPTPPTPIKVTDVLGDLGAKFWHAVLSANKDWICGSTMPTSWKQKGSQIILVLSGNWKEEVSKTIALWLSKSWKEALSKTIASLLSGNWKEAGSAILTLWHHADEASAVAEVAEVAEAAKVSGWISAVALHVPMIFA</sequence>
<evidence type="ECO:0000313" key="4">
    <source>
        <dbReference type="Proteomes" id="UP000054845"/>
    </source>
</evidence>
<name>A0A0P1BBU6_9BASI</name>
<keyword evidence="2" id="KW-0812">Transmembrane</keyword>
<organism evidence="3 4">
    <name type="scientific">Ceraceosorus bombacis</name>
    <dbReference type="NCBI Taxonomy" id="401625"/>
    <lineage>
        <taxon>Eukaryota</taxon>
        <taxon>Fungi</taxon>
        <taxon>Dikarya</taxon>
        <taxon>Basidiomycota</taxon>
        <taxon>Ustilaginomycotina</taxon>
        <taxon>Exobasidiomycetes</taxon>
        <taxon>Ceraceosorales</taxon>
        <taxon>Ceraceosoraceae</taxon>
        <taxon>Ceraceosorus</taxon>
    </lineage>
</organism>
<keyword evidence="2" id="KW-1133">Transmembrane helix</keyword>
<proteinExistence type="predicted"/>
<reference evidence="4" key="1">
    <citation type="submission" date="2014-09" db="EMBL/GenBank/DDBJ databases">
        <authorList>
            <person name="Sharma Rahul"/>
            <person name="Thines Marco"/>
        </authorList>
    </citation>
    <scope>NUCLEOTIDE SEQUENCE [LARGE SCALE GENOMIC DNA]</scope>
</reference>
<evidence type="ECO:0000256" key="2">
    <source>
        <dbReference type="SAM" id="Phobius"/>
    </source>
</evidence>
<keyword evidence="2" id="KW-0472">Membrane</keyword>
<feature type="coiled-coil region" evidence="1">
    <location>
        <begin position="39"/>
        <end position="94"/>
    </location>
</feature>
<evidence type="ECO:0000313" key="3">
    <source>
        <dbReference type="EMBL" id="CEH13317.1"/>
    </source>
</evidence>
<dbReference type="EMBL" id="CCYA01000217">
    <property type="protein sequence ID" value="CEH13317.1"/>
    <property type="molecule type" value="Genomic_DNA"/>
</dbReference>
<protein>
    <submittedName>
        <fullName evidence="3">Uncharacterized protein</fullName>
    </submittedName>
</protein>
<dbReference type="OrthoDB" id="3398200at2759"/>
<keyword evidence="4" id="KW-1185">Reference proteome</keyword>
<dbReference type="Proteomes" id="UP000054845">
    <property type="component" value="Unassembled WGS sequence"/>
</dbReference>
<accession>A0A0P1BBU6</accession>